<gene>
    <name evidence="2" type="ORF">FE633_12845</name>
</gene>
<feature type="region of interest" description="Disordered" evidence="1">
    <location>
        <begin position="23"/>
        <end position="45"/>
    </location>
</feature>
<comment type="caution">
    <text evidence="2">The sequence shown here is derived from an EMBL/GenBank/DDBJ whole genome shotgun (WGS) entry which is preliminary data.</text>
</comment>
<evidence type="ECO:0000256" key="1">
    <source>
        <dbReference type="SAM" id="MobiDB-lite"/>
    </source>
</evidence>
<dbReference type="Proteomes" id="UP000305906">
    <property type="component" value="Unassembled WGS sequence"/>
</dbReference>
<dbReference type="AlphaFoldDB" id="A0A5R9FSN7"/>
<protein>
    <recommendedName>
        <fullName evidence="4">DUF3558 domain-containing protein</fullName>
    </recommendedName>
</protein>
<name>A0A5R9FSN7_9ACTN</name>
<evidence type="ECO:0000313" key="3">
    <source>
        <dbReference type="Proteomes" id="UP000305906"/>
    </source>
</evidence>
<proteinExistence type="predicted"/>
<dbReference type="EMBL" id="VBZC01000012">
    <property type="protein sequence ID" value="TLS45659.1"/>
    <property type="molecule type" value="Genomic_DNA"/>
</dbReference>
<accession>A0A5R9FSN7</accession>
<reference evidence="2 3" key="1">
    <citation type="submission" date="2019-05" db="EMBL/GenBank/DDBJ databases">
        <title>Streptomyces sp. NEAU-C151, a novel actinomycete isolated from soil.</title>
        <authorList>
            <person name="Han L."/>
            <person name="Jiang H."/>
        </authorList>
    </citation>
    <scope>NUCLEOTIDE SEQUENCE [LARGE SCALE GENOMIC DNA]</scope>
    <source>
        <strain evidence="2 3">NEAU-C151</strain>
    </source>
</reference>
<dbReference type="PROSITE" id="PS51257">
    <property type="entry name" value="PROKAR_LIPOPROTEIN"/>
    <property type="match status" value="1"/>
</dbReference>
<keyword evidence="3" id="KW-1185">Reference proteome</keyword>
<feature type="compositionally biased region" description="Gly residues" evidence="1">
    <location>
        <begin position="23"/>
        <end position="36"/>
    </location>
</feature>
<sequence>MVNAAVRGTVLATLLVVAMTGCGGGSEESGPAGGQNGDSLEGHEGKAPVALTSDQVRMALPSTGSLPEGWRVAVGGSAEAKAGQEAASDCENDTQSNCGGLVTMGRAMLEAVGASQWDNTVFVKVHSFDSVENAGVAMKSLVAAARKQAGTDAEPMKVSAGAEETDAFSEEISDYYSADVTMRVGTVVVHLSGTDLAKTDGIDALAKFQIDRIKQAASGKNPDA</sequence>
<dbReference type="RefSeq" id="WP_138045250.1">
    <property type="nucleotide sequence ID" value="NZ_VBZC01000012.1"/>
</dbReference>
<organism evidence="2 3">
    <name type="scientific">Streptomyces montanus</name>
    <dbReference type="NCBI Taxonomy" id="2580423"/>
    <lineage>
        <taxon>Bacteria</taxon>
        <taxon>Bacillati</taxon>
        <taxon>Actinomycetota</taxon>
        <taxon>Actinomycetes</taxon>
        <taxon>Kitasatosporales</taxon>
        <taxon>Streptomycetaceae</taxon>
        <taxon>Streptomyces</taxon>
    </lineage>
</organism>
<evidence type="ECO:0000313" key="2">
    <source>
        <dbReference type="EMBL" id="TLS45659.1"/>
    </source>
</evidence>
<evidence type="ECO:0008006" key="4">
    <source>
        <dbReference type="Google" id="ProtNLM"/>
    </source>
</evidence>